<dbReference type="OrthoDB" id="65789at2759"/>
<reference evidence="3 4" key="2">
    <citation type="journal article" date="2019" name="G3 (Bethesda)">
        <title>Hybrid Assembly of the Genome of the Entomopathogenic Nematode Steinernema carpocapsae Identifies the X-Chromosome.</title>
        <authorList>
            <person name="Serra L."/>
            <person name="Macchietto M."/>
            <person name="Macias-Munoz A."/>
            <person name="McGill C.J."/>
            <person name="Rodriguez I.M."/>
            <person name="Rodriguez B."/>
            <person name="Murad R."/>
            <person name="Mortazavi A."/>
        </authorList>
    </citation>
    <scope>NUCLEOTIDE SEQUENCE [LARGE SCALE GENOMIC DNA]</scope>
    <source>
        <strain evidence="3 4">ALL</strain>
    </source>
</reference>
<dbReference type="InterPro" id="IPR050716">
    <property type="entry name" value="MAGUK"/>
</dbReference>
<dbReference type="Pfam" id="PF00625">
    <property type="entry name" value="Guanylate_kin"/>
    <property type="match status" value="1"/>
</dbReference>
<accession>A0A4U5PAD1</accession>
<evidence type="ECO:0000313" key="4">
    <source>
        <dbReference type="Proteomes" id="UP000298663"/>
    </source>
</evidence>
<dbReference type="Proteomes" id="UP000298663">
    <property type="component" value="Unassembled WGS sequence"/>
</dbReference>
<dbReference type="SMART" id="SM00072">
    <property type="entry name" value="GuKc"/>
    <property type="match status" value="1"/>
</dbReference>
<organism evidence="3 4">
    <name type="scientific">Steinernema carpocapsae</name>
    <name type="common">Entomopathogenic nematode</name>
    <dbReference type="NCBI Taxonomy" id="34508"/>
    <lineage>
        <taxon>Eukaryota</taxon>
        <taxon>Metazoa</taxon>
        <taxon>Ecdysozoa</taxon>
        <taxon>Nematoda</taxon>
        <taxon>Chromadorea</taxon>
        <taxon>Rhabditida</taxon>
        <taxon>Tylenchina</taxon>
        <taxon>Panagrolaimomorpha</taxon>
        <taxon>Strongyloidoidea</taxon>
        <taxon>Steinernematidae</taxon>
        <taxon>Steinernema</taxon>
    </lineage>
</organism>
<comment type="caution">
    <text evidence="3">The sequence shown here is derived from an EMBL/GenBank/DDBJ whole genome shotgun (WGS) entry which is preliminary data.</text>
</comment>
<feature type="region of interest" description="Disordered" evidence="1">
    <location>
        <begin position="30"/>
        <end position="112"/>
    </location>
</feature>
<reference evidence="3 4" key="1">
    <citation type="journal article" date="2015" name="Genome Biol.">
        <title>Comparative genomics of Steinernema reveals deeply conserved gene regulatory networks.</title>
        <authorList>
            <person name="Dillman A.R."/>
            <person name="Macchietto M."/>
            <person name="Porter C.F."/>
            <person name="Rogers A."/>
            <person name="Williams B."/>
            <person name="Antoshechkin I."/>
            <person name="Lee M.M."/>
            <person name="Goodwin Z."/>
            <person name="Lu X."/>
            <person name="Lewis E.E."/>
            <person name="Goodrich-Blair H."/>
            <person name="Stock S.P."/>
            <person name="Adams B.J."/>
            <person name="Sternberg P.W."/>
            <person name="Mortazavi A."/>
        </authorList>
    </citation>
    <scope>NUCLEOTIDE SEQUENCE [LARGE SCALE GENOMIC DNA]</scope>
    <source>
        <strain evidence="3 4">ALL</strain>
    </source>
</reference>
<gene>
    <name evidence="3" type="ORF">L596_007745</name>
</gene>
<name>A0A4U5PAD1_STECR</name>
<dbReference type="PROSITE" id="PS50052">
    <property type="entry name" value="GUANYLATE_KINASE_2"/>
    <property type="match status" value="1"/>
</dbReference>
<dbReference type="STRING" id="34508.A0A4U5PAD1"/>
<dbReference type="InterPro" id="IPR036028">
    <property type="entry name" value="SH3-like_dom_sf"/>
</dbReference>
<feature type="compositionally biased region" description="Low complexity" evidence="1">
    <location>
        <begin position="74"/>
        <end position="96"/>
    </location>
</feature>
<dbReference type="InterPro" id="IPR008145">
    <property type="entry name" value="GK/Ca_channel_bsu"/>
</dbReference>
<feature type="compositionally biased region" description="Basic residues" evidence="1">
    <location>
        <begin position="64"/>
        <end position="73"/>
    </location>
</feature>
<evidence type="ECO:0000259" key="2">
    <source>
        <dbReference type="PROSITE" id="PS50052"/>
    </source>
</evidence>
<dbReference type="PANTHER" id="PTHR23122">
    <property type="entry name" value="MEMBRANE-ASSOCIATED GUANYLATE KINASE MAGUK"/>
    <property type="match status" value="1"/>
</dbReference>
<dbReference type="Gene3D" id="2.30.30.40">
    <property type="entry name" value="SH3 Domains"/>
    <property type="match status" value="1"/>
</dbReference>
<dbReference type="Gene3D" id="3.40.50.300">
    <property type="entry name" value="P-loop containing nucleotide triphosphate hydrolases"/>
    <property type="match status" value="1"/>
</dbReference>
<dbReference type="EMBL" id="AZBU02000002">
    <property type="protein sequence ID" value="TKR93252.1"/>
    <property type="molecule type" value="Genomic_DNA"/>
</dbReference>
<keyword evidence="4" id="KW-1185">Reference proteome</keyword>
<feature type="domain" description="Guanylate kinase-like" evidence="2">
    <location>
        <begin position="335"/>
        <end position="517"/>
    </location>
</feature>
<sequence>MDVELSQLRSNADNLSQCLHALLQRIEQLEGSQGASTSENGPAAVPAAVDNVKRSESESSSGKVGKRKNKKNKAANGSAGTANATTPIVTITSSSTAKEDPQSDVQVSQSETISVDPETGMKKRTVVTERVLTTKTYHAVPARGAEAILVQAQAQSSKTEAESVRSPTKTSLNGGSGHLLAPAYQARMITAHSDQLSHIKWDYISGELMITKVDKESAHIFRPGDTISEVNGKPLSNADDLLKMKGTLKLKLIPAGIYSGPSLFYRINEDYCGEKDSERPTPWMAIDLKKGDVVQVMSEDAKWMQARKVNDLSRVGYIPAHLSMERVGMMSPYGRRVLVLLGAPGVGRRTIKSLLLRDNPEHFATVVPYTSRVPRPGEQEGRDYYFATKEDLLEKIRSGDMIEWGELDGQLYGTSAETVRRVVRSGRVCVLDCAPQALSYLYNGEFMPYVVAITPPSVDEFLQMNRLREHSKSEDKIRSTSEQSVALLNSEHAKRFDLVLVNRNNDVTFRRCVPSDLQFLITFRLIDALDHLKNETQWVPESWLC</sequence>
<proteinExistence type="predicted"/>
<dbReference type="SUPFAM" id="SSF50044">
    <property type="entry name" value="SH3-domain"/>
    <property type="match status" value="1"/>
</dbReference>
<feature type="compositionally biased region" description="Polar residues" evidence="1">
    <location>
        <begin position="103"/>
        <end position="112"/>
    </location>
</feature>
<evidence type="ECO:0000256" key="1">
    <source>
        <dbReference type="SAM" id="MobiDB-lite"/>
    </source>
</evidence>
<dbReference type="InterPro" id="IPR027417">
    <property type="entry name" value="P-loop_NTPase"/>
</dbReference>
<evidence type="ECO:0000313" key="3">
    <source>
        <dbReference type="EMBL" id="TKR93252.1"/>
    </source>
</evidence>
<dbReference type="AlphaFoldDB" id="A0A4U5PAD1"/>
<dbReference type="InterPro" id="IPR008144">
    <property type="entry name" value="Guanylate_kin-like_dom"/>
</dbReference>
<dbReference type="SUPFAM" id="SSF52540">
    <property type="entry name" value="P-loop containing nucleoside triphosphate hydrolases"/>
    <property type="match status" value="1"/>
</dbReference>
<protein>
    <recommendedName>
        <fullName evidence="2">Guanylate kinase-like domain-containing protein</fullName>
    </recommendedName>
</protein>
<feature type="compositionally biased region" description="Polar residues" evidence="1">
    <location>
        <begin position="30"/>
        <end position="40"/>
    </location>
</feature>